<dbReference type="Proteomes" id="UP000583266">
    <property type="component" value="Unassembled WGS sequence"/>
</dbReference>
<accession>A0A848GLH8</accession>
<dbReference type="InterPro" id="IPR021484">
    <property type="entry name" value="DUF3137"/>
</dbReference>
<dbReference type="RefSeq" id="WP_169224712.1">
    <property type="nucleotide sequence ID" value="NZ_JABBGC010000001.1"/>
</dbReference>
<gene>
    <name evidence="2" type="ORF">HHL17_10710</name>
</gene>
<comment type="caution">
    <text evidence="2">The sequence shown here is derived from an EMBL/GenBank/DDBJ whole genome shotgun (WGS) entry which is preliminary data.</text>
</comment>
<dbReference type="EMBL" id="JABBGC010000001">
    <property type="protein sequence ID" value="NML37663.1"/>
    <property type="molecule type" value="Genomic_DNA"/>
</dbReference>
<reference evidence="2 3" key="1">
    <citation type="submission" date="2020-04" db="EMBL/GenBank/DDBJ databases">
        <title>Chitinophaga sp. G-6-1-13 sp. nov., isolated from soil.</title>
        <authorList>
            <person name="Dahal R.H."/>
            <person name="Chaudhary D.K."/>
        </authorList>
    </citation>
    <scope>NUCLEOTIDE SEQUENCE [LARGE SCALE GENOMIC DNA]</scope>
    <source>
        <strain evidence="2 3">G-6-1-13</strain>
    </source>
</reference>
<proteinExistence type="predicted"/>
<evidence type="ECO:0000256" key="1">
    <source>
        <dbReference type="SAM" id="Phobius"/>
    </source>
</evidence>
<feature type="transmembrane region" description="Helical" evidence="1">
    <location>
        <begin position="68"/>
        <end position="87"/>
    </location>
</feature>
<evidence type="ECO:0000313" key="3">
    <source>
        <dbReference type="Proteomes" id="UP000583266"/>
    </source>
</evidence>
<evidence type="ECO:0000313" key="2">
    <source>
        <dbReference type="EMBL" id="NML37663.1"/>
    </source>
</evidence>
<keyword evidence="1" id="KW-0472">Membrane</keyword>
<organism evidence="2 3">
    <name type="scientific">Chitinophaga fulva</name>
    <dbReference type="NCBI Taxonomy" id="2728842"/>
    <lineage>
        <taxon>Bacteria</taxon>
        <taxon>Pseudomonadati</taxon>
        <taxon>Bacteroidota</taxon>
        <taxon>Chitinophagia</taxon>
        <taxon>Chitinophagales</taxon>
        <taxon>Chitinophagaceae</taxon>
        <taxon>Chitinophaga</taxon>
    </lineage>
</organism>
<feature type="transmembrane region" description="Helical" evidence="1">
    <location>
        <begin position="36"/>
        <end position="56"/>
    </location>
</feature>
<keyword evidence="1" id="KW-0812">Transmembrane</keyword>
<keyword evidence="3" id="KW-1185">Reference proteome</keyword>
<name>A0A848GLH8_9BACT</name>
<dbReference type="Pfam" id="PF11335">
    <property type="entry name" value="DUF3137"/>
    <property type="match status" value="1"/>
</dbReference>
<protein>
    <submittedName>
        <fullName evidence="2">DUF3137 domain-containing protein</fullName>
    </submittedName>
</protein>
<dbReference type="AlphaFoldDB" id="A0A848GLH8"/>
<sequence length="347" mass="39766">MKTLAEFNTFVDQQLDAQLQQLEKQRKAGQAWVRRMRILGIMPVVIFFIFLMWVVIPRQESSGTNSLSVFLILGAGIIITLGLSFALRRYMAKQKGMQEMVDYKQDFKNKVIQPIIRFIDPAFTYQPLNHASYEEFTESGLFANKEYNITGNDQVFGKTGDLSFQWCDLKVTHMPTVTLRGLGPDVIFEGTYFVAEFPRYFNTPVYIIPRITMMQNLASAAQTDTDYIETWNLGKKVTAADAAFNKVFMAYAKDADEAQQLLTVPLLEKITRLQERSQAPVFISFYNNRIYIGISHGEDYFEAGLEDSLTDRRMLTNFYVDFAGLLEIVDDLRQNGNIWTSIALSRS</sequence>
<keyword evidence="1" id="KW-1133">Transmembrane helix</keyword>